<evidence type="ECO:0000256" key="7">
    <source>
        <dbReference type="ARBA" id="ARBA00033346"/>
    </source>
</evidence>
<dbReference type="CDD" id="cd21113">
    <property type="entry name" value="amidinotransferase-like"/>
    <property type="match status" value="1"/>
</dbReference>
<feature type="active site" description="Amidino-cysteine intermediate" evidence="8">
    <location>
        <position position="336"/>
    </location>
</feature>
<comment type="caution">
    <text evidence="9">The sequence shown here is derived from an EMBL/GenBank/DDBJ whole genome shotgun (WGS) entry which is preliminary data.</text>
</comment>
<feature type="active site" evidence="8">
    <location>
        <position position="229"/>
    </location>
</feature>
<comment type="pathway">
    <text evidence="1">Amine and polyamine biosynthesis; creatine biosynthesis; creatine from L-arginine and glycine: step 1/2.</text>
</comment>
<evidence type="ECO:0000313" key="9">
    <source>
        <dbReference type="EMBL" id="KAH8688688.1"/>
    </source>
</evidence>
<protein>
    <recommendedName>
        <fullName evidence="4">Glycine amidinotransferase, mitochondrial</fullName>
        <ecNumber evidence="3">2.1.4.1</ecNumber>
    </recommendedName>
    <alternativeName>
        <fullName evidence="6">L-arginine:glycine amidinotransferase</fullName>
    </alternativeName>
    <alternativeName>
        <fullName evidence="7">Transamidinase</fullName>
    </alternativeName>
</protein>
<evidence type="ECO:0000256" key="1">
    <source>
        <dbReference type="ARBA" id="ARBA00004858"/>
    </source>
</evidence>
<keyword evidence="5" id="KW-0808">Transferase</keyword>
<dbReference type="AlphaFoldDB" id="A0AAD4KCQ7"/>
<dbReference type="GO" id="GO:0015068">
    <property type="term" value="F:glycine amidinotransferase activity"/>
    <property type="evidence" value="ECO:0007669"/>
    <property type="project" value="UniProtKB-EC"/>
</dbReference>
<evidence type="ECO:0000256" key="3">
    <source>
        <dbReference type="ARBA" id="ARBA00012351"/>
    </source>
</evidence>
<dbReference type="InterPro" id="IPR033195">
    <property type="entry name" value="AmidinoTrfase"/>
</dbReference>
<name>A0AAD4KCQ7_9EURO</name>
<gene>
    <name evidence="9" type="ORF">BGW36DRAFT_433987</name>
</gene>
<sequence length="349" mass="39029">MINHSLPSVQADDEWSPLRSVIVGRAGRACFPNAPTAMIEATMPSHHVHNFKPRRPFDQKLITKAEAELDYFAAMLQAEGVQVYRPPAGVNWLDVNGYTGAMPRDGLMSVQNTLIEACFAWSCRNHEIEIAYGTILGELARDSRVTIIRRPPYTLADSLLDEDGSKSSPWVINNSRPAFDTADFMRFGKTILGQLSHVTNQAGVEYVQRSLPAGYKIEILEVNDPHAMHIDATILPLREGLLVYNPQKVTEEALLKHEVLANWDLRPYPFTPKEPEDPVLYMTSPYLSLNALVLDGKRVVVEASDQQTAKWYESLGMKCITCPFRHVNSIGGSFHCATVDLVRDSTVKH</sequence>
<dbReference type="GO" id="GO:0006601">
    <property type="term" value="P:creatine biosynthetic process"/>
    <property type="evidence" value="ECO:0007669"/>
    <property type="project" value="TreeGrafter"/>
</dbReference>
<dbReference type="GeneID" id="70251636"/>
<dbReference type="EC" id="2.1.4.1" evidence="3"/>
<feature type="active site" evidence="8">
    <location>
        <position position="180"/>
    </location>
</feature>
<proteinExistence type="inferred from homology"/>
<comment type="similarity">
    <text evidence="2">Belongs to the amidinotransferase family.</text>
</comment>
<evidence type="ECO:0000256" key="4">
    <source>
        <dbReference type="ARBA" id="ARBA00016069"/>
    </source>
</evidence>
<dbReference type="RefSeq" id="XP_046065160.1">
    <property type="nucleotide sequence ID" value="XM_046221349.1"/>
</dbReference>
<accession>A0AAD4KCQ7</accession>
<dbReference type="Gene3D" id="3.75.10.10">
    <property type="entry name" value="L-arginine/glycine Amidinotransferase, Chain A"/>
    <property type="match status" value="1"/>
</dbReference>
<keyword evidence="10" id="KW-1185">Reference proteome</keyword>
<dbReference type="EMBL" id="JAJTJA010000017">
    <property type="protein sequence ID" value="KAH8688688.1"/>
    <property type="molecule type" value="Genomic_DNA"/>
</dbReference>
<dbReference type="SUPFAM" id="SSF55909">
    <property type="entry name" value="Pentein"/>
    <property type="match status" value="1"/>
</dbReference>
<dbReference type="GO" id="GO:0005758">
    <property type="term" value="C:mitochondrial intermembrane space"/>
    <property type="evidence" value="ECO:0007669"/>
    <property type="project" value="TreeGrafter"/>
</dbReference>
<dbReference type="PANTHER" id="PTHR10488:SF1">
    <property type="entry name" value="GLYCINE AMIDINOTRANSFERASE, MITOCHONDRIAL"/>
    <property type="match status" value="1"/>
</dbReference>
<evidence type="ECO:0000256" key="5">
    <source>
        <dbReference type="ARBA" id="ARBA00022679"/>
    </source>
</evidence>
<evidence type="ECO:0000256" key="2">
    <source>
        <dbReference type="ARBA" id="ARBA00006943"/>
    </source>
</evidence>
<evidence type="ECO:0000256" key="6">
    <source>
        <dbReference type="ARBA" id="ARBA00031403"/>
    </source>
</evidence>
<dbReference type="Proteomes" id="UP001201262">
    <property type="component" value="Unassembled WGS sequence"/>
</dbReference>
<reference evidence="9" key="1">
    <citation type="submission" date="2021-12" db="EMBL/GenBank/DDBJ databases">
        <title>Convergent genome expansion in fungi linked to evolution of root-endophyte symbiosis.</title>
        <authorList>
            <consortium name="DOE Joint Genome Institute"/>
            <person name="Ke Y.-H."/>
            <person name="Bonito G."/>
            <person name="Liao H.-L."/>
            <person name="Looney B."/>
            <person name="Rojas-Flechas A."/>
            <person name="Nash J."/>
            <person name="Hameed K."/>
            <person name="Schadt C."/>
            <person name="Martin F."/>
            <person name="Crous P.W."/>
            <person name="Miettinen O."/>
            <person name="Magnuson J.K."/>
            <person name="Labbe J."/>
            <person name="Jacobson D."/>
            <person name="Doktycz M.J."/>
            <person name="Veneault-Fourrey C."/>
            <person name="Kuo A."/>
            <person name="Mondo S."/>
            <person name="Calhoun S."/>
            <person name="Riley R."/>
            <person name="Ohm R."/>
            <person name="LaButti K."/>
            <person name="Andreopoulos B."/>
            <person name="Pangilinan J."/>
            <person name="Nolan M."/>
            <person name="Tritt A."/>
            <person name="Clum A."/>
            <person name="Lipzen A."/>
            <person name="Daum C."/>
            <person name="Barry K."/>
            <person name="Grigoriev I.V."/>
            <person name="Vilgalys R."/>
        </authorList>
    </citation>
    <scope>NUCLEOTIDE SEQUENCE</scope>
    <source>
        <strain evidence="9">PMI_201</strain>
    </source>
</reference>
<organism evidence="9 10">
    <name type="scientific">Talaromyces proteolyticus</name>
    <dbReference type="NCBI Taxonomy" id="1131652"/>
    <lineage>
        <taxon>Eukaryota</taxon>
        <taxon>Fungi</taxon>
        <taxon>Dikarya</taxon>
        <taxon>Ascomycota</taxon>
        <taxon>Pezizomycotina</taxon>
        <taxon>Eurotiomycetes</taxon>
        <taxon>Eurotiomycetidae</taxon>
        <taxon>Eurotiales</taxon>
        <taxon>Trichocomaceae</taxon>
        <taxon>Talaromyces</taxon>
        <taxon>Talaromyces sect. Bacilispori</taxon>
    </lineage>
</organism>
<evidence type="ECO:0000313" key="10">
    <source>
        <dbReference type="Proteomes" id="UP001201262"/>
    </source>
</evidence>
<evidence type="ECO:0000256" key="8">
    <source>
        <dbReference type="PIRSR" id="PIRSR633195-1"/>
    </source>
</evidence>
<dbReference type="PANTHER" id="PTHR10488">
    <property type="entry name" value="GLYCINE AMIDINOTRANSFERASE, MITOCHONDRIAL"/>
    <property type="match status" value="1"/>
</dbReference>